<sequence length="415" mass="45363">MIKKILVVVLVIITGVSNAQEGTSSPYSFYGIGLQKFKGTVENRSMGGLGILADSIHLNLQNPAAYGELRLTTYTLGANYNGLNLDNAAGDDSYKDNASLDYLAIGIPAGRFGFGFGVLPVSSVGYQTNSFDSDGSENQFFGTGGLNKVFIAAGFKVNENLSVGLDINYNFGNIENKAILRRSEVQFDTREIDNSDLSGVSLSFGVAYKKMLTEKLELTTSFVSTPSFKLASENSIELATIQILANGSELVIESQDLEVENRDLDLPAELKFGAGIGEPKKWFLGAEYTYLNAKDFDNRSFTADNVIYENASQFTIGGYYIPKYNSLTSYLNRIVYRTGLRYEETGLNINGQAINEFGISFGVGLPVGNLFSNANIGFEFGTRGTTDAGLVKEEFFNLSLSLSLNDKWFRKVKFN</sequence>
<dbReference type="SUPFAM" id="SSF56935">
    <property type="entry name" value="Porins"/>
    <property type="match status" value="1"/>
</dbReference>
<dbReference type="RefSeq" id="WP_343909433.1">
    <property type="nucleotide sequence ID" value="NZ_BAAAGE010000001.1"/>
</dbReference>
<evidence type="ECO:0000313" key="3">
    <source>
        <dbReference type="Proteomes" id="UP001501758"/>
    </source>
</evidence>
<organism evidence="2 3">
    <name type="scientific">Aquimarina litoralis</name>
    <dbReference type="NCBI Taxonomy" id="584605"/>
    <lineage>
        <taxon>Bacteria</taxon>
        <taxon>Pseudomonadati</taxon>
        <taxon>Bacteroidota</taxon>
        <taxon>Flavobacteriia</taxon>
        <taxon>Flavobacteriales</taxon>
        <taxon>Flavobacteriaceae</taxon>
        <taxon>Aquimarina</taxon>
    </lineage>
</organism>
<dbReference type="Gene3D" id="2.40.160.60">
    <property type="entry name" value="Outer membrane protein transport protein (OMPP1/FadL/TodX)"/>
    <property type="match status" value="1"/>
</dbReference>
<accession>A0ABN1IF05</accession>
<keyword evidence="3" id="KW-1185">Reference proteome</keyword>
<proteinExistence type="predicted"/>
<reference evidence="2 3" key="1">
    <citation type="journal article" date="2019" name="Int. J. Syst. Evol. Microbiol.">
        <title>The Global Catalogue of Microorganisms (GCM) 10K type strain sequencing project: providing services to taxonomists for standard genome sequencing and annotation.</title>
        <authorList>
            <consortium name="The Broad Institute Genomics Platform"/>
            <consortium name="The Broad Institute Genome Sequencing Center for Infectious Disease"/>
            <person name="Wu L."/>
            <person name="Ma J."/>
        </authorList>
    </citation>
    <scope>NUCLEOTIDE SEQUENCE [LARGE SCALE GENOMIC DNA]</scope>
    <source>
        <strain evidence="2 3">JCM 15974</strain>
    </source>
</reference>
<dbReference type="EMBL" id="BAAAGE010000001">
    <property type="protein sequence ID" value="GAA0711447.1"/>
    <property type="molecule type" value="Genomic_DNA"/>
</dbReference>
<protein>
    <submittedName>
        <fullName evidence="2">Membrane protein</fullName>
    </submittedName>
</protein>
<keyword evidence="1" id="KW-0732">Signal</keyword>
<dbReference type="Proteomes" id="UP001501758">
    <property type="component" value="Unassembled WGS sequence"/>
</dbReference>
<comment type="caution">
    <text evidence="2">The sequence shown here is derived from an EMBL/GenBank/DDBJ whole genome shotgun (WGS) entry which is preliminary data.</text>
</comment>
<evidence type="ECO:0000313" key="2">
    <source>
        <dbReference type="EMBL" id="GAA0711447.1"/>
    </source>
</evidence>
<gene>
    <name evidence="2" type="ORF">GCM10009430_00940</name>
</gene>
<feature type="signal peptide" evidence="1">
    <location>
        <begin position="1"/>
        <end position="19"/>
    </location>
</feature>
<name>A0ABN1IF05_9FLAO</name>
<feature type="chain" id="PRO_5046967439" evidence="1">
    <location>
        <begin position="20"/>
        <end position="415"/>
    </location>
</feature>
<evidence type="ECO:0000256" key="1">
    <source>
        <dbReference type="SAM" id="SignalP"/>
    </source>
</evidence>